<dbReference type="Proteomes" id="UP001210211">
    <property type="component" value="Unassembled WGS sequence"/>
</dbReference>
<dbReference type="PANTHER" id="PTHR45717">
    <property type="entry name" value="OS12G0527900 PROTEIN"/>
    <property type="match status" value="1"/>
</dbReference>
<comment type="similarity">
    <text evidence="1">Belongs to the PPR family. P subfamily.</text>
</comment>
<evidence type="ECO:0000313" key="5">
    <source>
        <dbReference type="Proteomes" id="UP001210211"/>
    </source>
</evidence>
<dbReference type="GO" id="GO:0005739">
    <property type="term" value="C:mitochondrion"/>
    <property type="evidence" value="ECO:0007669"/>
    <property type="project" value="TreeGrafter"/>
</dbReference>
<dbReference type="GO" id="GO:0003729">
    <property type="term" value="F:mRNA binding"/>
    <property type="evidence" value="ECO:0007669"/>
    <property type="project" value="UniProtKB-ARBA"/>
</dbReference>
<keyword evidence="5" id="KW-1185">Reference proteome</keyword>
<dbReference type="SUPFAM" id="SSF48452">
    <property type="entry name" value="TPR-like"/>
    <property type="match status" value="1"/>
</dbReference>
<evidence type="ECO:0008006" key="6">
    <source>
        <dbReference type="Google" id="ProtNLM"/>
    </source>
</evidence>
<dbReference type="NCBIfam" id="TIGR00756">
    <property type="entry name" value="PPR"/>
    <property type="match status" value="1"/>
</dbReference>
<proteinExistence type="inferred from homology"/>
<dbReference type="Pfam" id="PF13812">
    <property type="entry name" value="PPR_3"/>
    <property type="match status" value="1"/>
</dbReference>
<dbReference type="InterPro" id="IPR002885">
    <property type="entry name" value="PPR_rpt"/>
</dbReference>
<accession>A0AAD6EMZ9</accession>
<evidence type="ECO:0000256" key="1">
    <source>
        <dbReference type="ARBA" id="ARBA00007626"/>
    </source>
</evidence>
<sequence length="188" mass="22429">MPEEVERVWKACGVRPDLNQSISVMLAWAKLGKIELAEQLFDKMSKQYKKLPQICYNSLLCIYVEKKMLDKAKDLVKHMSDDRFKIGVEALHMLVKFYVEEGDVAKADSMLQIWVRKNHKMQFMQIKPRYDTYIHLLEAYAKKGDYHNAEKMFYLTRQMGYSVRFKMYELLLRTYANARRRHMGLEID</sequence>
<evidence type="ECO:0000313" key="4">
    <source>
        <dbReference type="EMBL" id="KAJ3690465.1"/>
    </source>
</evidence>
<dbReference type="PANTHER" id="PTHR45717:SF15">
    <property type="entry name" value="AGL218WP"/>
    <property type="match status" value="1"/>
</dbReference>
<dbReference type="EMBL" id="JAMRDG010000002">
    <property type="protein sequence ID" value="KAJ3690465.1"/>
    <property type="molecule type" value="Genomic_DNA"/>
</dbReference>
<protein>
    <recommendedName>
        <fullName evidence="6">Pentatricopeptide repeat-containing protein</fullName>
    </recommendedName>
</protein>
<keyword evidence="2" id="KW-0677">Repeat</keyword>
<organism evidence="4 5">
    <name type="scientific">Rhynchospora tenuis</name>
    <dbReference type="NCBI Taxonomy" id="198213"/>
    <lineage>
        <taxon>Eukaryota</taxon>
        <taxon>Viridiplantae</taxon>
        <taxon>Streptophyta</taxon>
        <taxon>Embryophyta</taxon>
        <taxon>Tracheophyta</taxon>
        <taxon>Spermatophyta</taxon>
        <taxon>Magnoliopsida</taxon>
        <taxon>Liliopsida</taxon>
        <taxon>Poales</taxon>
        <taxon>Cyperaceae</taxon>
        <taxon>Cyperoideae</taxon>
        <taxon>Rhynchosporeae</taxon>
        <taxon>Rhynchospora</taxon>
    </lineage>
</organism>
<evidence type="ECO:0000256" key="2">
    <source>
        <dbReference type="ARBA" id="ARBA00022737"/>
    </source>
</evidence>
<keyword evidence="3" id="KW-0809">Transit peptide</keyword>
<reference evidence="4 5" key="1">
    <citation type="journal article" date="2022" name="Cell">
        <title>Repeat-based holocentromeres influence genome architecture and karyotype evolution.</title>
        <authorList>
            <person name="Hofstatter P.G."/>
            <person name="Thangavel G."/>
            <person name="Lux T."/>
            <person name="Neumann P."/>
            <person name="Vondrak T."/>
            <person name="Novak P."/>
            <person name="Zhang M."/>
            <person name="Costa L."/>
            <person name="Castellani M."/>
            <person name="Scott A."/>
            <person name="Toegelov H."/>
            <person name="Fuchs J."/>
            <person name="Mata-Sucre Y."/>
            <person name="Dias Y."/>
            <person name="Vanzela A.L.L."/>
            <person name="Huettel B."/>
            <person name="Almeida C.C.S."/>
            <person name="Simkova H."/>
            <person name="Souza G."/>
            <person name="Pedrosa-Harand A."/>
            <person name="Macas J."/>
            <person name="Mayer K.F.X."/>
            <person name="Houben A."/>
            <person name="Marques A."/>
        </authorList>
    </citation>
    <scope>NUCLEOTIDE SEQUENCE [LARGE SCALE GENOMIC DNA]</scope>
    <source>
        <strain evidence="4">RhyTen1mFocal</strain>
    </source>
</reference>
<evidence type="ECO:0000256" key="3">
    <source>
        <dbReference type="ARBA" id="ARBA00022946"/>
    </source>
</evidence>
<name>A0AAD6EMZ9_9POAL</name>
<gene>
    <name evidence="4" type="ORF">LUZ61_019629</name>
</gene>
<comment type="caution">
    <text evidence="4">The sequence shown here is derived from an EMBL/GenBank/DDBJ whole genome shotgun (WGS) entry which is preliminary data.</text>
</comment>
<dbReference type="Gene3D" id="1.25.40.10">
    <property type="entry name" value="Tetratricopeptide repeat domain"/>
    <property type="match status" value="2"/>
</dbReference>
<dbReference type="AlphaFoldDB" id="A0AAD6EMZ9"/>
<dbReference type="Pfam" id="PF01535">
    <property type="entry name" value="PPR"/>
    <property type="match status" value="2"/>
</dbReference>
<dbReference type="InterPro" id="IPR011990">
    <property type="entry name" value="TPR-like_helical_dom_sf"/>
</dbReference>